<sequence>MAGFMQGVFQMKAMKISLMAVFFVAVLFMSSSAEALSFSMSTKVRDFLSDMDGDLYLRWGTYRGF</sequence>
<accession>D2Z835</accession>
<proteinExistence type="predicted"/>
<dbReference type="STRING" id="469381.Dpep_1606"/>
<organism evidence="1 2">
    <name type="scientific">Dethiosulfovibrio peptidovorans DSM 11002</name>
    <dbReference type="NCBI Taxonomy" id="469381"/>
    <lineage>
        <taxon>Bacteria</taxon>
        <taxon>Thermotogati</taxon>
        <taxon>Synergistota</taxon>
        <taxon>Synergistia</taxon>
        <taxon>Synergistales</taxon>
        <taxon>Dethiosulfovibrionaceae</taxon>
        <taxon>Dethiosulfovibrio</taxon>
    </lineage>
</organism>
<evidence type="ECO:0000313" key="2">
    <source>
        <dbReference type="Proteomes" id="UP000006427"/>
    </source>
</evidence>
<name>D2Z835_9BACT</name>
<evidence type="ECO:0000313" key="1">
    <source>
        <dbReference type="EMBL" id="EFC91632.1"/>
    </source>
</evidence>
<dbReference type="AlphaFoldDB" id="D2Z835"/>
<dbReference type="Proteomes" id="UP000006427">
    <property type="component" value="Unassembled WGS sequence"/>
</dbReference>
<comment type="caution">
    <text evidence="1">The sequence shown here is derived from an EMBL/GenBank/DDBJ whole genome shotgun (WGS) entry which is preliminary data.</text>
</comment>
<gene>
    <name evidence="1" type="ORF">Dpep_1606</name>
</gene>
<dbReference type="PaxDb" id="469381-Dpep_1606"/>
<keyword evidence="2" id="KW-1185">Reference proteome</keyword>
<dbReference type="EMBL" id="ABTR02000001">
    <property type="protein sequence ID" value="EFC91632.1"/>
    <property type="molecule type" value="Genomic_DNA"/>
</dbReference>
<reference evidence="1 2" key="1">
    <citation type="journal article" date="2010" name="Stand. Genomic Sci.">
        <title>Permanent draft genome sequence of Dethiosulfovibrio peptidovorans type strain (SEBR 4207).</title>
        <authorList>
            <person name="Labutti K."/>
            <person name="Mayilraj S."/>
            <person name="Clum A."/>
            <person name="Lucas S."/>
            <person name="Glavina Del Rio T."/>
            <person name="Nolan M."/>
            <person name="Tice H."/>
            <person name="Cheng J.F."/>
            <person name="Pitluck S."/>
            <person name="Liolios K."/>
            <person name="Ivanova N."/>
            <person name="Mavromatis K."/>
            <person name="Mikhailova N."/>
            <person name="Pati A."/>
            <person name="Goodwin L."/>
            <person name="Chen A."/>
            <person name="Palaniappan K."/>
            <person name="Land M."/>
            <person name="Hauser L."/>
            <person name="Chang Y.J."/>
            <person name="Jeffries C.D."/>
            <person name="Rohde M."/>
            <person name="Spring S."/>
            <person name="Goker M."/>
            <person name="Woyke T."/>
            <person name="Bristow J."/>
            <person name="Eisen J.A."/>
            <person name="Markowitz V."/>
            <person name="Hugenholtz P."/>
            <person name="Kyrpides N.C."/>
            <person name="Klenk H.P."/>
            <person name="Lapidus A."/>
        </authorList>
    </citation>
    <scope>NUCLEOTIDE SEQUENCE [LARGE SCALE GENOMIC DNA]</scope>
    <source>
        <strain evidence="1 2">DSM 11002</strain>
    </source>
</reference>
<protein>
    <submittedName>
        <fullName evidence="1">Uncharacterized protein</fullName>
    </submittedName>
</protein>